<accession>A0ABR9PI21</accession>
<protein>
    <recommendedName>
        <fullName evidence="4">Lipoprotein</fullName>
    </recommendedName>
</protein>
<keyword evidence="3" id="KW-1185">Reference proteome</keyword>
<organism evidence="2 3">
    <name type="scientific">Corallococcus soli</name>
    <dbReference type="NCBI Taxonomy" id="2710757"/>
    <lineage>
        <taxon>Bacteria</taxon>
        <taxon>Pseudomonadati</taxon>
        <taxon>Myxococcota</taxon>
        <taxon>Myxococcia</taxon>
        <taxon>Myxococcales</taxon>
        <taxon>Cystobacterineae</taxon>
        <taxon>Myxococcaceae</taxon>
        <taxon>Corallococcus</taxon>
    </lineage>
</organism>
<proteinExistence type="predicted"/>
<dbReference type="Proteomes" id="UP001516472">
    <property type="component" value="Unassembled WGS sequence"/>
</dbReference>
<name>A0ABR9PI21_9BACT</name>
<feature type="region of interest" description="Disordered" evidence="1">
    <location>
        <begin position="24"/>
        <end position="52"/>
    </location>
</feature>
<gene>
    <name evidence="2" type="ORF">G4177_04750</name>
</gene>
<dbReference type="EMBL" id="JAAIYO010000001">
    <property type="protein sequence ID" value="MBE4747489.1"/>
    <property type="molecule type" value="Genomic_DNA"/>
</dbReference>
<dbReference type="RefSeq" id="WP_193346867.1">
    <property type="nucleotide sequence ID" value="NZ_CBCSIP010000356.1"/>
</dbReference>
<evidence type="ECO:0000313" key="2">
    <source>
        <dbReference type="EMBL" id="MBE4747489.1"/>
    </source>
</evidence>
<sequence>MNWHLAWRAGVVAMAVALAACGDEEDPIDKPDGGGTTDPEHRPGMGLNEEEPEGLPFILPEGLTVETPIKGYNSADPEDCDYKYEDQAKGHGEQVQLCLVFNNTTNLPIPLELPPGLIFVSRSREVQNGIIAQRISILVPPQERYFQPIFAYCTNSGRDTSALSSEFDLGKVTQYEDFQELFRILEGKTLSKQDAAYVDQAIGDLSDGQSLSAEQRARFNALP</sequence>
<evidence type="ECO:0000313" key="3">
    <source>
        <dbReference type="Proteomes" id="UP001516472"/>
    </source>
</evidence>
<evidence type="ECO:0000256" key="1">
    <source>
        <dbReference type="SAM" id="MobiDB-lite"/>
    </source>
</evidence>
<reference evidence="2 3" key="1">
    <citation type="submission" date="2020-02" db="EMBL/GenBank/DDBJ databases">
        <authorList>
            <person name="Babadi Z.K."/>
            <person name="Risdian C."/>
            <person name="Ebrahimipour G.H."/>
            <person name="Wink J."/>
        </authorList>
    </citation>
    <scope>NUCLEOTIDE SEQUENCE [LARGE SCALE GENOMIC DNA]</scope>
    <source>
        <strain evidence="2 3">ZKHCc1 1396</strain>
    </source>
</reference>
<comment type="caution">
    <text evidence="2">The sequence shown here is derived from an EMBL/GenBank/DDBJ whole genome shotgun (WGS) entry which is preliminary data.</text>
</comment>
<feature type="compositionally biased region" description="Basic and acidic residues" evidence="1">
    <location>
        <begin position="28"/>
        <end position="43"/>
    </location>
</feature>
<evidence type="ECO:0008006" key="4">
    <source>
        <dbReference type="Google" id="ProtNLM"/>
    </source>
</evidence>